<keyword evidence="5 8" id="KW-0378">Hydrolase</keyword>
<dbReference type="GO" id="GO:0046872">
    <property type="term" value="F:metal ion binding"/>
    <property type="evidence" value="ECO:0007669"/>
    <property type="project" value="UniProtKB-KW"/>
</dbReference>
<evidence type="ECO:0000256" key="1">
    <source>
        <dbReference type="ARBA" id="ARBA00006249"/>
    </source>
</evidence>
<evidence type="ECO:0000256" key="6">
    <source>
        <dbReference type="ARBA" id="ARBA00022837"/>
    </source>
</evidence>
<accession>A0A9P9BS18</accession>
<keyword evidence="7" id="KW-1015">Disulfide bond</keyword>
<protein>
    <recommendedName>
        <fullName evidence="8">Carboxylic ester hydrolase</fullName>
        <ecNumber evidence="8">3.1.1.-</ecNumber>
    </recommendedName>
</protein>
<dbReference type="AlphaFoldDB" id="A0A9P9BS18"/>
<evidence type="ECO:0000256" key="5">
    <source>
        <dbReference type="ARBA" id="ARBA00022801"/>
    </source>
</evidence>
<comment type="caution">
    <text evidence="9">The sequence shown here is derived from an EMBL/GenBank/DDBJ whole genome shotgun (WGS) entry which is preliminary data.</text>
</comment>
<reference evidence="9" key="1">
    <citation type="journal article" date="2021" name="Nat. Commun.">
        <title>Genetic determinants of endophytism in the Arabidopsis root mycobiome.</title>
        <authorList>
            <person name="Mesny F."/>
            <person name="Miyauchi S."/>
            <person name="Thiergart T."/>
            <person name="Pickel B."/>
            <person name="Atanasova L."/>
            <person name="Karlsson M."/>
            <person name="Huettel B."/>
            <person name="Barry K.W."/>
            <person name="Haridas S."/>
            <person name="Chen C."/>
            <person name="Bauer D."/>
            <person name="Andreopoulos W."/>
            <person name="Pangilinan J."/>
            <person name="LaButti K."/>
            <person name="Riley R."/>
            <person name="Lipzen A."/>
            <person name="Clum A."/>
            <person name="Drula E."/>
            <person name="Henrissat B."/>
            <person name="Kohler A."/>
            <person name="Grigoriev I.V."/>
            <person name="Martin F.M."/>
            <person name="Hacquard S."/>
        </authorList>
    </citation>
    <scope>NUCLEOTIDE SEQUENCE</scope>
    <source>
        <strain evidence="9">MPI-CAGE-CH-0230</strain>
    </source>
</reference>
<gene>
    <name evidence="9" type="ORF">B0I36DRAFT_348581</name>
</gene>
<evidence type="ECO:0000256" key="2">
    <source>
        <dbReference type="ARBA" id="ARBA00022487"/>
    </source>
</evidence>
<dbReference type="GO" id="GO:0030600">
    <property type="term" value="F:feruloyl esterase activity"/>
    <property type="evidence" value="ECO:0007669"/>
    <property type="project" value="UniProtKB-ARBA"/>
</dbReference>
<evidence type="ECO:0000313" key="9">
    <source>
        <dbReference type="EMBL" id="KAH7033536.1"/>
    </source>
</evidence>
<evidence type="ECO:0000313" key="10">
    <source>
        <dbReference type="Proteomes" id="UP000756346"/>
    </source>
</evidence>
<keyword evidence="10" id="KW-1185">Reference proteome</keyword>
<dbReference type="GeneID" id="70186252"/>
<dbReference type="InterPro" id="IPR011118">
    <property type="entry name" value="Tannase/feruloyl_esterase"/>
</dbReference>
<dbReference type="OrthoDB" id="3039123at2759"/>
<evidence type="ECO:0000256" key="7">
    <source>
        <dbReference type="ARBA" id="ARBA00023157"/>
    </source>
</evidence>
<dbReference type="SUPFAM" id="SSF53474">
    <property type="entry name" value="alpha/beta-Hydrolases"/>
    <property type="match status" value="1"/>
</dbReference>
<dbReference type="InterPro" id="IPR029058">
    <property type="entry name" value="AB_hydrolase_fold"/>
</dbReference>
<name>A0A9P9BS18_9PEZI</name>
<evidence type="ECO:0000256" key="8">
    <source>
        <dbReference type="RuleBase" id="RU361238"/>
    </source>
</evidence>
<sequence>MLSKNVGLVGFTLARVSLAAPQATKCASLSLDGTPPGTSLINITSTERYHVTVENTLFNSTGTVSDISFCDVQLYLTHGDAGDEVRIAVWLPLEGWNGRFMGTGGGGFNAGLFDPALADGIQGGFAAAATDAGVGLANDPGPWADSKQLVTNFVHLSVHEMTIVGKALTAKFYDQKPAYSYWHGCSQGGRQGYVEAVQYPNDYDGISAHAPAINWDRLMPGFLWPYLKNLETPLPACKFIAMTAASISACDLLDGGADGLIGHPPDCKFDAQTLVGTEVQDCVSDKRITKEEAKAWNSILLGPQTPDGKRFWYGMEPGTDLSFVVPAPFQPAESWLQDFIMDDPEFNSSSLTYKTYLSAFATSVAKFGKTWGSTDADLSPFQRRGGKLLTFHGWADQSIPAKSTIEYWERVRQAFRPGGTSVPPGGSNVDDFYRLFMAPGVGHCANFGYGPGPLYLVDALVQWVEHGKAPETLFAAGFGQTRNLCLHPRKSKYKGRGKVEDASSWTCV</sequence>
<keyword evidence="6" id="KW-0106">Calcium</keyword>
<evidence type="ECO:0000256" key="4">
    <source>
        <dbReference type="ARBA" id="ARBA00022729"/>
    </source>
</evidence>
<dbReference type="Proteomes" id="UP000756346">
    <property type="component" value="Unassembled WGS sequence"/>
</dbReference>
<proteinExistence type="inferred from homology"/>
<dbReference type="EC" id="3.1.1.-" evidence="8"/>
<feature type="signal peptide" evidence="8">
    <location>
        <begin position="1"/>
        <end position="19"/>
    </location>
</feature>
<keyword evidence="3" id="KW-0479">Metal-binding</keyword>
<dbReference type="PANTHER" id="PTHR33938">
    <property type="entry name" value="FERULOYL ESTERASE B-RELATED"/>
    <property type="match status" value="1"/>
</dbReference>
<evidence type="ECO:0000256" key="3">
    <source>
        <dbReference type="ARBA" id="ARBA00022723"/>
    </source>
</evidence>
<feature type="chain" id="PRO_5040534207" description="Carboxylic ester hydrolase" evidence="8">
    <location>
        <begin position="20"/>
        <end position="508"/>
    </location>
</feature>
<dbReference type="EMBL" id="JAGTJQ010000004">
    <property type="protein sequence ID" value="KAH7033536.1"/>
    <property type="molecule type" value="Genomic_DNA"/>
</dbReference>
<dbReference type="Pfam" id="PF07519">
    <property type="entry name" value="Tannase"/>
    <property type="match status" value="1"/>
</dbReference>
<comment type="similarity">
    <text evidence="1 8">Belongs to the tannase family.</text>
</comment>
<dbReference type="RefSeq" id="XP_046014368.1">
    <property type="nucleotide sequence ID" value="XM_046156706.1"/>
</dbReference>
<keyword evidence="2" id="KW-0719">Serine esterase</keyword>
<organism evidence="9 10">
    <name type="scientific">Microdochium trichocladiopsis</name>
    <dbReference type="NCBI Taxonomy" id="1682393"/>
    <lineage>
        <taxon>Eukaryota</taxon>
        <taxon>Fungi</taxon>
        <taxon>Dikarya</taxon>
        <taxon>Ascomycota</taxon>
        <taxon>Pezizomycotina</taxon>
        <taxon>Sordariomycetes</taxon>
        <taxon>Xylariomycetidae</taxon>
        <taxon>Xylariales</taxon>
        <taxon>Microdochiaceae</taxon>
        <taxon>Microdochium</taxon>
    </lineage>
</organism>
<keyword evidence="4 8" id="KW-0732">Signal</keyword>
<dbReference type="PANTHER" id="PTHR33938:SF8">
    <property type="entry name" value="CARBOXYLIC ESTER HYDROLASE"/>
    <property type="match status" value="1"/>
</dbReference>